<feature type="region of interest" description="Disordered" evidence="1">
    <location>
        <begin position="215"/>
        <end position="258"/>
    </location>
</feature>
<name>W9RC40_9ROSA</name>
<sequence>MRVEKASSSIPAIEDITKVAWGTQLSEWISNIVPPKYGSVSFDKFDGTSDPNEHLLQFKIVVFPTPIPTGIVNEMMCKLFAQSLKGLTLRWYSNQQPQSIDSFADLSDVFITNYAIDIESGKTTKDLWGVVQRVGEPLKSYIDRFNVALSKITGLDDGAAREALKKGLLHKSKFKDSICSDYPKSIRSALNRAKGFIDLEEEDLQIEWELARSREQNRDPANRQTRQDWRDRSRLMRRESNQDDRSRKEYKRPLSPPTWALHGRLQSFKGRNS</sequence>
<evidence type="ECO:0000313" key="3">
    <source>
        <dbReference type="EMBL" id="EXB67285.1"/>
    </source>
</evidence>
<protein>
    <recommendedName>
        <fullName evidence="2">Retrotransposon gag domain-containing protein</fullName>
    </recommendedName>
</protein>
<dbReference type="EMBL" id="KE344562">
    <property type="protein sequence ID" value="EXB67285.1"/>
    <property type="molecule type" value="Genomic_DNA"/>
</dbReference>
<dbReference type="PANTHER" id="PTHR33223">
    <property type="entry name" value="CCHC-TYPE DOMAIN-CONTAINING PROTEIN"/>
    <property type="match status" value="1"/>
</dbReference>
<accession>W9RC40</accession>
<dbReference type="OrthoDB" id="1748993at2759"/>
<dbReference type="AlphaFoldDB" id="W9RC40"/>
<dbReference type="InterPro" id="IPR005162">
    <property type="entry name" value="Retrotrans_gag_dom"/>
</dbReference>
<feature type="compositionally biased region" description="Basic and acidic residues" evidence="1">
    <location>
        <begin position="215"/>
        <end position="247"/>
    </location>
</feature>
<dbReference type="KEGG" id="mnt:21408449"/>
<organism evidence="3 4">
    <name type="scientific">Morus notabilis</name>
    <dbReference type="NCBI Taxonomy" id="981085"/>
    <lineage>
        <taxon>Eukaryota</taxon>
        <taxon>Viridiplantae</taxon>
        <taxon>Streptophyta</taxon>
        <taxon>Embryophyta</taxon>
        <taxon>Tracheophyta</taxon>
        <taxon>Spermatophyta</taxon>
        <taxon>Magnoliopsida</taxon>
        <taxon>eudicotyledons</taxon>
        <taxon>Gunneridae</taxon>
        <taxon>Pentapetalae</taxon>
        <taxon>rosids</taxon>
        <taxon>fabids</taxon>
        <taxon>Rosales</taxon>
        <taxon>Moraceae</taxon>
        <taxon>Moreae</taxon>
        <taxon>Morus</taxon>
    </lineage>
</organism>
<proteinExistence type="predicted"/>
<dbReference type="Pfam" id="PF03732">
    <property type="entry name" value="Retrotrans_gag"/>
    <property type="match status" value="1"/>
</dbReference>
<reference evidence="4" key="1">
    <citation type="submission" date="2013-01" db="EMBL/GenBank/DDBJ databases">
        <title>Draft Genome Sequence of a Mulberry Tree, Morus notabilis C.K. Schneid.</title>
        <authorList>
            <person name="He N."/>
            <person name="Zhao S."/>
        </authorList>
    </citation>
    <scope>NUCLEOTIDE SEQUENCE</scope>
</reference>
<keyword evidence="4" id="KW-1185">Reference proteome</keyword>
<dbReference type="PANTHER" id="PTHR33223:SF6">
    <property type="entry name" value="CCHC-TYPE DOMAIN-CONTAINING PROTEIN"/>
    <property type="match status" value="1"/>
</dbReference>
<feature type="domain" description="Retrotransposon gag" evidence="2">
    <location>
        <begin position="78"/>
        <end position="169"/>
    </location>
</feature>
<dbReference type="Proteomes" id="UP000030645">
    <property type="component" value="Unassembled WGS sequence"/>
</dbReference>
<evidence type="ECO:0000259" key="2">
    <source>
        <dbReference type="Pfam" id="PF03732"/>
    </source>
</evidence>
<evidence type="ECO:0000256" key="1">
    <source>
        <dbReference type="SAM" id="MobiDB-lite"/>
    </source>
</evidence>
<dbReference type="eggNOG" id="KOG0017">
    <property type="taxonomic scope" value="Eukaryota"/>
</dbReference>
<gene>
    <name evidence="3" type="ORF">L484_025767</name>
</gene>
<evidence type="ECO:0000313" key="4">
    <source>
        <dbReference type="Proteomes" id="UP000030645"/>
    </source>
</evidence>